<keyword evidence="1" id="KW-1133">Transmembrane helix</keyword>
<evidence type="ECO:0008006" key="4">
    <source>
        <dbReference type="Google" id="ProtNLM"/>
    </source>
</evidence>
<organism evidence="2 3">
    <name type="scientific">Pararhodobacter marinus</name>
    <dbReference type="NCBI Taxonomy" id="2184063"/>
    <lineage>
        <taxon>Bacteria</taxon>
        <taxon>Pseudomonadati</taxon>
        <taxon>Pseudomonadota</taxon>
        <taxon>Alphaproteobacteria</taxon>
        <taxon>Rhodobacterales</taxon>
        <taxon>Paracoccaceae</taxon>
        <taxon>Pararhodobacter</taxon>
    </lineage>
</organism>
<name>A0A2U2C819_9RHOB</name>
<evidence type="ECO:0000313" key="3">
    <source>
        <dbReference type="Proteomes" id="UP000244940"/>
    </source>
</evidence>
<sequence>MARASQPSTAQLKREFDALKADLGALAHEMRAYAQAQESSLSSRAQAKANTAADAARGAAESLFSGADHQFQHIRQFAESAAGGAEDMVRERPAAIVAGAAAIGFLVGALAARKG</sequence>
<keyword evidence="1" id="KW-0472">Membrane</keyword>
<accession>A0A2U2C819</accession>
<feature type="transmembrane region" description="Helical" evidence="1">
    <location>
        <begin position="94"/>
        <end position="112"/>
    </location>
</feature>
<gene>
    <name evidence="2" type="ORF">C4N9_14225</name>
</gene>
<dbReference type="OrthoDB" id="7874510at2"/>
<reference evidence="2 3" key="1">
    <citation type="submission" date="2018-05" db="EMBL/GenBank/DDBJ databases">
        <title>Pararhodobacter marina sp. nov., isolated from deep-sea water of the Indian Ocean.</title>
        <authorList>
            <person name="Lai Q.Sr."/>
            <person name="Liu X."/>
            <person name="Shao Z."/>
        </authorList>
    </citation>
    <scope>NUCLEOTIDE SEQUENCE [LARGE SCALE GENOMIC DNA]</scope>
    <source>
        <strain evidence="2 3">CIC4N-9</strain>
    </source>
</reference>
<dbReference type="EMBL" id="QEYD01000008">
    <property type="protein sequence ID" value="PWE28001.1"/>
    <property type="molecule type" value="Genomic_DNA"/>
</dbReference>
<dbReference type="Proteomes" id="UP000244940">
    <property type="component" value="Unassembled WGS sequence"/>
</dbReference>
<keyword evidence="1" id="KW-0812">Transmembrane</keyword>
<keyword evidence="3" id="KW-1185">Reference proteome</keyword>
<comment type="caution">
    <text evidence="2">The sequence shown here is derived from an EMBL/GenBank/DDBJ whole genome shotgun (WGS) entry which is preliminary data.</text>
</comment>
<evidence type="ECO:0000256" key="1">
    <source>
        <dbReference type="SAM" id="Phobius"/>
    </source>
</evidence>
<proteinExistence type="predicted"/>
<dbReference type="GeneID" id="94366049"/>
<dbReference type="AlphaFoldDB" id="A0A2U2C819"/>
<protein>
    <recommendedName>
        <fullName evidence="4">DUF883 domain-containing protein</fullName>
    </recommendedName>
</protein>
<evidence type="ECO:0000313" key="2">
    <source>
        <dbReference type="EMBL" id="PWE28001.1"/>
    </source>
</evidence>
<dbReference type="RefSeq" id="WP_109533997.1">
    <property type="nucleotide sequence ID" value="NZ_CAXPUO010000062.1"/>
</dbReference>